<keyword evidence="1" id="KW-1185">Reference proteome</keyword>
<accession>A0A1I7XAD0</accession>
<evidence type="ECO:0000313" key="2">
    <source>
        <dbReference type="WBParaSite" id="Hba_14551"/>
    </source>
</evidence>
<reference evidence="2" key="1">
    <citation type="submission" date="2016-11" db="UniProtKB">
        <authorList>
            <consortium name="WormBaseParasite"/>
        </authorList>
    </citation>
    <scope>IDENTIFICATION</scope>
</reference>
<dbReference type="AlphaFoldDB" id="A0A1I7XAD0"/>
<name>A0A1I7XAD0_HETBA</name>
<dbReference type="Proteomes" id="UP000095283">
    <property type="component" value="Unplaced"/>
</dbReference>
<evidence type="ECO:0000313" key="1">
    <source>
        <dbReference type="Proteomes" id="UP000095283"/>
    </source>
</evidence>
<proteinExistence type="predicted"/>
<protein>
    <submittedName>
        <fullName evidence="2">Ovule protein</fullName>
    </submittedName>
</protein>
<organism evidence="1 2">
    <name type="scientific">Heterorhabditis bacteriophora</name>
    <name type="common">Entomopathogenic nematode worm</name>
    <dbReference type="NCBI Taxonomy" id="37862"/>
    <lineage>
        <taxon>Eukaryota</taxon>
        <taxon>Metazoa</taxon>
        <taxon>Ecdysozoa</taxon>
        <taxon>Nematoda</taxon>
        <taxon>Chromadorea</taxon>
        <taxon>Rhabditida</taxon>
        <taxon>Rhabditina</taxon>
        <taxon>Rhabditomorpha</taxon>
        <taxon>Strongyloidea</taxon>
        <taxon>Heterorhabditidae</taxon>
        <taxon>Heterorhabditis</taxon>
    </lineage>
</organism>
<dbReference type="WBParaSite" id="Hba_14551">
    <property type="protein sequence ID" value="Hba_14551"/>
    <property type="gene ID" value="Hba_14551"/>
</dbReference>
<sequence length="69" mass="7868">MPFAHSLEIPKLLTKLLPALLTADWLKINFVVFSSCSSKQRVDVNFQVIINLWIEYGLVIYLQCSQGLT</sequence>